<keyword evidence="4 6" id="KW-0472">Membrane</keyword>
<feature type="transmembrane region" description="Helical" evidence="6">
    <location>
        <begin position="285"/>
        <end position="308"/>
    </location>
</feature>
<feature type="transmembrane region" description="Helical" evidence="6">
    <location>
        <begin position="147"/>
        <end position="171"/>
    </location>
</feature>
<evidence type="ECO:0000313" key="7">
    <source>
        <dbReference type="EMBL" id="SCF06696.1"/>
    </source>
</evidence>
<reference evidence="8" key="1">
    <citation type="submission" date="2016-06" db="EMBL/GenBank/DDBJ databases">
        <authorList>
            <person name="Varghese N."/>
            <person name="Submissions Spin"/>
        </authorList>
    </citation>
    <scope>NUCLEOTIDE SEQUENCE [LARGE SCALE GENOMIC DNA]</scope>
    <source>
        <strain evidence="8">DSM 43909</strain>
    </source>
</reference>
<feature type="transmembrane region" description="Helical" evidence="6">
    <location>
        <begin position="12"/>
        <end position="35"/>
    </location>
</feature>
<evidence type="ECO:0000256" key="3">
    <source>
        <dbReference type="ARBA" id="ARBA00022989"/>
    </source>
</evidence>
<dbReference type="Proteomes" id="UP000198242">
    <property type="component" value="Chromosome I"/>
</dbReference>
<keyword evidence="5" id="KW-0520">NAD</keyword>
<feature type="transmembrane region" description="Helical" evidence="6">
    <location>
        <begin position="71"/>
        <end position="93"/>
    </location>
</feature>
<evidence type="ECO:0000256" key="6">
    <source>
        <dbReference type="SAM" id="Phobius"/>
    </source>
</evidence>
<comment type="subcellular location">
    <subcellularLocation>
        <location evidence="5">Cell membrane</location>
        <topology evidence="5">Multi-pass membrane protein</topology>
    </subcellularLocation>
    <subcellularLocation>
        <location evidence="1">Membrane</location>
        <topology evidence="1">Multi-pass membrane protein</topology>
    </subcellularLocation>
</comment>
<dbReference type="EMBL" id="LT607411">
    <property type="protein sequence ID" value="SCF06696.1"/>
    <property type="molecule type" value="Genomic_DNA"/>
</dbReference>
<comment type="similarity">
    <text evidence="5">Belongs to the complex I subunit 1 family.</text>
</comment>
<organism evidence="7 8">
    <name type="scientific">Micromonospora viridifaciens</name>
    <dbReference type="NCBI Taxonomy" id="1881"/>
    <lineage>
        <taxon>Bacteria</taxon>
        <taxon>Bacillati</taxon>
        <taxon>Actinomycetota</taxon>
        <taxon>Actinomycetes</taxon>
        <taxon>Micromonosporales</taxon>
        <taxon>Micromonosporaceae</taxon>
        <taxon>Micromonospora</taxon>
    </lineage>
</organism>
<accession>A0A1C4XDZ3</accession>
<dbReference type="GO" id="GO:0009060">
    <property type="term" value="P:aerobic respiration"/>
    <property type="evidence" value="ECO:0007669"/>
    <property type="project" value="TreeGrafter"/>
</dbReference>
<protein>
    <submittedName>
        <fullName evidence="7">NADH dehydrogenase subunit H</fullName>
    </submittedName>
</protein>
<dbReference type="GO" id="GO:0005886">
    <property type="term" value="C:plasma membrane"/>
    <property type="evidence" value="ECO:0007669"/>
    <property type="project" value="UniProtKB-SubCell"/>
</dbReference>
<evidence type="ECO:0000256" key="2">
    <source>
        <dbReference type="ARBA" id="ARBA00022692"/>
    </source>
</evidence>
<dbReference type="InterPro" id="IPR001694">
    <property type="entry name" value="NADH_UbQ_OxRdtase_su1/FPO"/>
</dbReference>
<keyword evidence="3 6" id="KW-1133">Transmembrane helix</keyword>
<feature type="transmembrane region" description="Helical" evidence="6">
    <location>
        <begin position="230"/>
        <end position="249"/>
    </location>
</feature>
<name>A0A1C4XDZ3_MICVI</name>
<dbReference type="AlphaFoldDB" id="A0A1C4XDZ3"/>
<dbReference type="PANTHER" id="PTHR11432:SF3">
    <property type="entry name" value="NADH-UBIQUINONE OXIDOREDUCTASE CHAIN 1"/>
    <property type="match status" value="1"/>
</dbReference>
<feature type="transmembrane region" description="Helical" evidence="6">
    <location>
        <begin position="105"/>
        <end position="126"/>
    </location>
</feature>
<keyword evidence="8" id="KW-1185">Reference proteome</keyword>
<sequence>MSDPAVTVVPAGWAVAAAGLLGLLAVAAAVLDGFLAARATGAGPRGLSQPFGEVARLMRQRRRVTVAADRLLWRVGGAGLLVMALLIITVVPLDDWTLFDLDVGVVWFNAMDVLAWALVWLTGWGANSTHALIGGYRFLAHGLAYELPLMFALVAPAVGASSLNVGTIAAAQRGLWFVVWMPVAFVVFCTGALAIALWGPFSPAVGADVAGGVTVELSGVDRLLFLGGRYALLAAGAGFAVPMFLGGGAGPLLPGWAWVLVKTFALLSVFVWLRRRLPAARPDSFLEAGWLVLLPAVLVQDLAVAVVAGGGG</sequence>
<dbReference type="GO" id="GO:0003954">
    <property type="term" value="F:NADH dehydrogenase activity"/>
    <property type="evidence" value="ECO:0007669"/>
    <property type="project" value="TreeGrafter"/>
</dbReference>
<evidence type="ECO:0000256" key="1">
    <source>
        <dbReference type="ARBA" id="ARBA00004141"/>
    </source>
</evidence>
<dbReference type="RefSeq" id="WP_089006987.1">
    <property type="nucleotide sequence ID" value="NZ_LT607411.1"/>
</dbReference>
<keyword evidence="2 5" id="KW-0812">Transmembrane</keyword>
<dbReference type="Pfam" id="PF00146">
    <property type="entry name" value="NADHdh"/>
    <property type="match status" value="1"/>
</dbReference>
<evidence type="ECO:0000313" key="8">
    <source>
        <dbReference type="Proteomes" id="UP000198242"/>
    </source>
</evidence>
<proteinExistence type="inferred from homology"/>
<evidence type="ECO:0000256" key="5">
    <source>
        <dbReference type="RuleBase" id="RU000471"/>
    </source>
</evidence>
<feature type="transmembrane region" description="Helical" evidence="6">
    <location>
        <begin position="255"/>
        <end position="273"/>
    </location>
</feature>
<gene>
    <name evidence="7" type="ORF">GA0074695_3225</name>
</gene>
<evidence type="ECO:0000256" key="4">
    <source>
        <dbReference type="ARBA" id="ARBA00023136"/>
    </source>
</evidence>
<feature type="transmembrane region" description="Helical" evidence="6">
    <location>
        <begin position="177"/>
        <end position="198"/>
    </location>
</feature>
<dbReference type="OrthoDB" id="5185879at2"/>
<dbReference type="PANTHER" id="PTHR11432">
    <property type="entry name" value="NADH DEHYDROGENASE SUBUNIT 1"/>
    <property type="match status" value="1"/>
</dbReference>